<dbReference type="GeneID" id="115625386"/>
<evidence type="ECO:0000256" key="6">
    <source>
        <dbReference type="ARBA" id="ARBA00022989"/>
    </source>
</evidence>
<dbReference type="GO" id="GO:0005549">
    <property type="term" value="F:odorant binding"/>
    <property type="evidence" value="ECO:0007669"/>
    <property type="project" value="InterPro"/>
</dbReference>
<dbReference type="OrthoDB" id="8185860at2759"/>
<organism evidence="12 13">
    <name type="scientific">Drosophila lebanonensis</name>
    <name type="common">Fruit fly</name>
    <name type="synonym">Scaptodrosophila lebanonensis</name>
    <dbReference type="NCBI Taxonomy" id="7225"/>
    <lineage>
        <taxon>Eukaryota</taxon>
        <taxon>Metazoa</taxon>
        <taxon>Ecdysozoa</taxon>
        <taxon>Arthropoda</taxon>
        <taxon>Hexapoda</taxon>
        <taxon>Insecta</taxon>
        <taxon>Pterygota</taxon>
        <taxon>Neoptera</taxon>
        <taxon>Endopterygota</taxon>
        <taxon>Diptera</taxon>
        <taxon>Brachycera</taxon>
        <taxon>Muscomorpha</taxon>
        <taxon>Ephydroidea</taxon>
        <taxon>Drosophilidae</taxon>
        <taxon>Scaptodrosophila</taxon>
    </lineage>
</organism>
<evidence type="ECO:0000256" key="7">
    <source>
        <dbReference type="ARBA" id="ARBA00023136"/>
    </source>
</evidence>
<comment type="similarity">
    <text evidence="11">Belongs to the insect chemoreceptor superfamily. Heteromeric odorant receptor channel (TC 1.A.69) family.</text>
</comment>
<keyword evidence="4 11" id="KW-0812">Transmembrane</keyword>
<evidence type="ECO:0000256" key="1">
    <source>
        <dbReference type="ARBA" id="ARBA00004651"/>
    </source>
</evidence>
<evidence type="ECO:0000256" key="3">
    <source>
        <dbReference type="ARBA" id="ARBA00022606"/>
    </source>
</evidence>
<dbReference type="PANTHER" id="PTHR21137">
    <property type="entry name" value="ODORANT RECEPTOR"/>
    <property type="match status" value="1"/>
</dbReference>
<feature type="transmembrane region" description="Helical" evidence="11">
    <location>
        <begin position="38"/>
        <end position="63"/>
    </location>
</feature>
<sequence length="399" mass="46120">MSESVVIFKDFMRLALFFYKTIGIDPCEPNDISGAVKFWHYFNFLLNLGNLNFGIICEIVYVVRAFKNNEHFIEAIMMLSCMGYSLVGECKMISGWRQKTKLSELVQQLENMFPSQQQEHQRHYKVHRYLRLCRLVTRGFSGMYVLLIATYSLGGIIIYFVLWPNGERTLPYTPYAPWDWHDNWTFYPLYVSQAIAGFTATSGHISSDVMIYAVLTQVIMHFDYLATSFESYTIQAVDLKDRHSKNMQELQAKIIYHNKLLDFVDAINVIFGVPLLLNFFASSVGICFLGFQMSIGLSPEMGIKVAFFLASSLVQIYLICYFSQLLIDASANISTAVYNADWSGADVRYRKMLILIAQRAQRPVNLKATIFLDVSMWTMTEFVQMSYKFFALLRTLYRI</sequence>
<evidence type="ECO:0000256" key="5">
    <source>
        <dbReference type="ARBA" id="ARBA00022725"/>
    </source>
</evidence>
<dbReference type="PANTHER" id="PTHR21137:SF44">
    <property type="entry name" value="ODORANT RECEPTOR 13A-RELATED"/>
    <property type="match status" value="1"/>
</dbReference>
<keyword evidence="9 11" id="KW-0807">Transducer</keyword>
<keyword evidence="12" id="KW-1185">Reference proteome</keyword>
<name>A0A6J2TJU5_DROLE</name>
<keyword evidence="7 11" id="KW-0472">Membrane</keyword>
<keyword evidence="2" id="KW-1003">Cell membrane</keyword>
<evidence type="ECO:0000256" key="11">
    <source>
        <dbReference type="RuleBase" id="RU351113"/>
    </source>
</evidence>
<dbReference type="Pfam" id="PF02949">
    <property type="entry name" value="7tm_6"/>
    <property type="match status" value="1"/>
</dbReference>
<dbReference type="Proteomes" id="UP000504634">
    <property type="component" value="Unplaced"/>
</dbReference>
<keyword evidence="3 11" id="KW-0716">Sensory transduction</keyword>
<dbReference type="InterPro" id="IPR004117">
    <property type="entry name" value="7tm6_olfct_rcpt"/>
</dbReference>
<keyword evidence="6 11" id="KW-1133">Transmembrane helix</keyword>
<evidence type="ECO:0000256" key="9">
    <source>
        <dbReference type="ARBA" id="ARBA00023224"/>
    </source>
</evidence>
<dbReference type="GO" id="GO:0005886">
    <property type="term" value="C:plasma membrane"/>
    <property type="evidence" value="ECO:0007669"/>
    <property type="project" value="UniProtKB-SubCell"/>
</dbReference>
<comment type="caution">
    <text evidence="11">Lacks conserved residue(s) required for the propagation of feature annotation.</text>
</comment>
<dbReference type="GO" id="GO:0007165">
    <property type="term" value="P:signal transduction"/>
    <property type="evidence" value="ECO:0007669"/>
    <property type="project" value="UniProtKB-KW"/>
</dbReference>
<dbReference type="GO" id="GO:0004984">
    <property type="term" value="F:olfactory receptor activity"/>
    <property type="evidence" value="ECO:0007669"/>
    <property type="project" value="InterPro"/>
</dbReference>
<evidence type="ECO:0000313" key="13">
    <source>
        <dbReference type="RefSeq" id="XP_030376284.1"/>
    </source>
</evidence>
<comment type="subcellular location">
    <subcellularLocation>
        <location evidence="1 11">Cell membrane</location>
        <topology evidence="1 11">Multi-pass membrane protein</topology>
    </subcellularLocation>
</comment>
<evidence type="ECO:0000313" key="12">
    <source>
        <dbReference type="Proteomes" id="UP000504634"/>
    </source>
</evidence>
<feature type="transmembrane region" description="Helical" evidence="11">
    <location>
        <begin position="144"/>
        <end position="162"/>
    </location>
</feature>
<keyword evidence="5 11" id="KW-0552">Olfaction</keyword>
<gene>
    <name evidence="13" type="primary">LOC115625386</name>
</gene>
<protein>
    <recommendedName>
        <fullName evidence="11">Odorant receptor</fullName>
    </recommendedName>
</protein>
<evidence type="ECO:0000256" key="4">
    <source>
        <dbReference type="ARBA" id="ARBA00022692"/>
    </source>
</evidence>
<keyword evidence="8 11" id="KW-0675">Receptor</keyword>
<feature type="transmembrane region" description="Helical" evidence="11">
    <location>
        <begin position="303"/>
        <end position="327"/>
    </location>
</feature>
<proteinExistence type="inferred from homology"/>
<comment type="subunit">
    <text evidence="10">Interacts with Orco. Complexes exist early in the endomembrane system in olfactory sensory neurons (OSNs), coupling these complexes to the conserved ciliary trafficking pathway.</text>
</comment>
<accession>A0A6J2TJU5</accession>
<evidence type="ECO:0000256" key="10">
    <source>
        <dbReference type="ARBA" id="ARBA00038679"/>
    </source>
</evidence>
<evidence type="ECO:0000256" key="2">
    <source>
        <dbReference type="ARBA" id="ARBA00022475"/>
    </source>
</evidence>
<feature type="transmembrane region" description="Helical" evidence="11">
    <location>
        <begin position="266"/>
        <end position="291"/>
    </location>
</feature>
<evidence type="ECO:0000256" key="8">
    <source>
        <dbReference type="ARBA" id="ARBA00023170"/>
    </source>
</evidence>
<dbReference type="RefSeq" id="XP_030376284.1">
    <property type="nucleotide sequence ID" value="XM_030520424.1"/>
</dbReference>
<dbReference type="AlphaFoldDB" id="A0A6J2TJU5"/>
<reference evidence="13" key="1">
    <citation type="submission" date="2025-08" db="UniProtKB">
        <authorList>
            <consortium name="RefSeq"/>
        </authorList>
    </citation>
    <scope>IDENTIFICATION</scope>
    <source>
        <strain evidence="13">11010-0011.00</strain>
        <tissue evidence="13">Whole body</tissue>
    </source>
</reference>